<comment type="caution">
    <text evidence="1">The sequence shown here is derived from an EMBL/GenBank/DDBJ whole genome shotgun (WGS) entry which is preliminary data.</text>
</comment>
<dbReference type="Proteomes" id="UP000664132">
    <property type="component" value="Unassembled WGS sequence"/>
</dbReference>
<name>A0A8H7TIK6_9HELO</name>
<protein>
    <submittedName>
        <fullName evidence="1">Uncharacterized protein</fullName>
    </submittedName>
</protein>
<dbReference type="OrthoDB" id="3558189at2759"/>
<accession>A0A8H7TIK6</accession>
<dbReference type="EMBL" id="JAFJYH010000096">
    <property type="protein sequence ID" value="KAG4419882.1"/>
    <property type="molecule type" value="Genomic_DNA"/>
</dbReference>
<reference evidence="1" key="1">
    <citation type="submission" date="2021-02" db="EMBL/GenBank/DDBJ databases">
        <title>Genome sequence Cadophora malorum strain M34.</title>
        <authorList>
            <person name="Stefanovic E."/>
            <person name="Vu D."/>
            <person name="Scully C."/>
            <person name="Dijksterhuis J."/>
            <person name="Roader J."/>
            <person name="Houbraken J."/>
        </authorList>
    </citation>
    <scope>NUCLEOTIDE SEQUENCE</scope>
    <source>
        <strain evidence="1">M34</strain>
    </source>
</reference>
<evidence type="ECO:0000313" key="1">
    <source>
        <dbReference type="EMBL" id="KAG4419882.1"/>
    </source>
</evidence>
<keyword evidence="2" id="KW-1185">Reference proteome</keyword>
<evidence type="ECO:0000313" key="2">
    <source>
        <dbReference type="Proteomes" id="UP000664132"/>
    </source>
</evidence>
<proteinExistence type="predicted"/>
<sequence>MDCRKDNAEALLILFNIAHTKFSEIPLTVPTSLFYQVAILCDQYDCAEMVSPWLSGWIKNEDQDCCGKEYAKWMLISWVFGRTRSLQKSASCILRDLKIDDNGELSLAGHQELPRMLPHGALEPIVEVRRKSLSRLLRVPYRSFRDCLHAVKVDEKSTCKLVSADSTTRRLWGLSFLNSIMNGFDDSTLSLHLELPNINTVKEWTQYKSSNMQRTIDETAEIISGVDVSMTGWHYVTNGEHLMCKPGRFSNQVDAILDSIRTPV</sequence>
<dbReference type="AlphaFoldDB" id="A0A8H7TIK6"/>
<organism evidence="1 2">
    <name type="scientific">Cadophora malorum</name>
    <dbReference type="NCBI Taxonomy" id="108018"/>
    <lineage>
        <taxon>Eukaryota</taxon>
        <taxon>Fungi</taxon>
        <taxon>Dikarya</taxon>
        <taxon>Ascomycota</taxon>
        <taxon>Pezizomycotina</taxon>
        <taxon>Leotiomycetes</taxon>
        <taxon>Helotiales</taxon>
        <taxon>Ploettnerulaceae</taxon>
        <taxon>Cadophora</taxon>
    </lineage>
</organism>
<gene>
    <name evidence="1" type="ORF">IFR04_007014</name>
</gene>